<evidence type="ECO:0000313" key="3">
    <source>
        <dbReference type="EMBL" id="MBC8432262.1"/>
    </source>
</evidence>
<accession>A0A8J6TSQ9</accession>
<dbReference type="EMBL" id="JACNIG010000213">
    <property type="protein sequence ID" value="MBC8432262.1"/>
    <property type="molecule type" value="Genomic_DNA"/>
</dbReference>
<dbReference type="PANTHER" id="PTHR34477:SF1">
    <property type="entry name" value="UPF0213 PROTEIN YHBQ"/>
    <property type="match status" value="1"/>
</dbReference>
<dbReference type="PANTHER" id="PTHR34477">
    <property type="entry name" value="UPF0213 PROTEIN YHBQ"/>
    <property type="match status" value="1"/>
</dbReference>
<dbReference type="InterPro" id="IPR035901">
    <property type="entry name" value="GIY-YIG_endonuc_sf"/>
</dbReference>
<reference evidence="3 4" key="1">
    <citation type="submission" date="2020-08" db="EMBL/GenBank/DDBJ databases">
        <title>Bridging the membrane lipid divide: bacteria of the FCB group superphylum have the potential to synthesize archaeal ether lipids.</title>
        <authorList>
            <person name="Villanueva L."/>
            <person name="Von Meijenfeldt F.A.B."/>
            <person name="Westbye A.B."/>
            <person name="Yadav S."/>
            <person name="Hopmans E.C."/>
            <person name="Dutilh B.E."/>
            <person name="Sinninghe Damste J.S."/>
        </authorList>
    </citation>
    <scope>NUCLEOTIDE SEQUENCE [LARGE SCALE GENOMIC DNA]</scope>
    <source>
        <strain evidence="3">NIOZ-UU17</strain>
    </source>
</reference>
<protein>
    <submittedName>
        <fullName evidence="3">GIY-YIG nuclease family protein</fullName>
    </submittedName>
</protein>
<dbReference type="SMART" id="SM00465">
    <property type="entry name" value="GIYc"/>
    <property type="match status" value="1"/>
</dbReference>
<dbReference type="Pfam" id="PF01541">
    <property type="entry name" value="GIY-YIG"/>
    <property type="match status" value="1"/>
</dbReference>
<proteinExistence type="inferred from homology"/>
<evidence type="ECO:0000259" key="2">
    <source>
        <dbReference type="PROSITE" id="PS50164"/>
    </source>
</evidence>
<comment type="similarity">
    <text evidence="1">Belongs to the UPF0213 family.</text>
</comment>
<dbReference type="AlphaFoldDB" id="A0A8J6TSQ9"/>
<evidence type="ECO:0000256" key="1">
    <source>
        <dbReference type="ARBA" id="ARBA00007435"/>
    </source>
</evidence>
<dbReference type="InterPro" id="IPR000305">
    <property type="entry name" value="GIY-YIG_endonuc"/>
</dbReference>
<sequence>MQKWYLYIVRCRNGSLYTGIATDVERRFAEHQANKGSKYLRGRGPLQLVVKKQIGKKELALKIERLVKKLPKLKKEKLIKTDAGLEELLSVKSA</sequence>
<gene>
    <name evidence="3" type="ORF">H8D96_10105</name>
</gene>
<evidence type="ECO:0000313" key="4">
    <source>
        <dbReference type="Proteomes" id="UP000605201"/>
    </source>
</evidence>
<organism evidence="3 4">
    <name type="scientific">Candidatus Desulfatibia vada</name>
    <dbReference type="NCBI Taxonomy" id="2841696"/>
    <lineage>
        <taxon>Bacteria</taxon>
        <taxon>Pseudomonadati</taxon>
        <taxon>Thermodesulfobacteriota</taxon>
        <taxon>Desulfobacteria</taxon>
        <taxon>Desulfobacterales</taxon>
        <taxon>Desulfobacterales incertae sedis</taxon>
        <taxon>Candidatus Desulfatibia</taxon>
    </lineage>
</organism>
<dbReference type="InterPro" id="IPR050190">
    <property type="entry name" value="UPF0213_domain"/>
</dbReference>
<feature type="domain" description="GIY-YIG" evidence="2">
    <location>
        <begin position="2"/>
        <end position="79"/>
    </location>
</feature>
<name>A0A8J6TSQ9_9BACT</name>
<dbReference type="PROSITE" id="PS50164">
    <property type="entry name" value="GIY_YIG"/>
    <property type="match status" value="1"/>
</dbReference>
<dbReference type="Gene3D" id="3.40.1440.10">
    <property type="entry name" value="GIY-YIG endonuclease"/>
    <property type="match status" value="1"/>
</dbReference>
<dbReference type="CDD" id="cd10456">
    <property type="entry name" value="GIY-YIG_UPF0213"/>
    <property type="match status" value="1"/>
</dbReference>
<dbReference type="SUPFAM" id="SSF82771">
    <property type="entry name" value="GIY-YIG endonuclease"/>
    <property type="match status" value="1"/>
</dbReference>
<comment type="caution">
    <text evidence="3">The sequence shown here is derived from an EMBL/GenBank/DDBJ whole genome shotgun (WGS) entry which is preliminary data.</text>
</comment>
<dbReference type="Proteomes" id="UP000605201">
    <property type="component" value="Unassembled WGS sequence"/>
</dbReference>